<accession>A0A2W5A9R5</accession>
<evidence type="ECO:0000313" key="1">
    <source>
        <dbReference type="EMBL" id="PZO89937.1"/>
    </source>
</evidence>
<evidence type="ECO:0000313" key="2">
    <source>
        <dbReference type="Proteomes" id="UP000249066"/>
    </source>
</evidence>
<sequence>MAAKAAGLIAAGAAAALLLYAAAGFAIGALPANAGWRPEKGGVTIYVETNGVHSGLLVPVNEAGVDWRRLARAGDLADPRYAGTHIWIGWGERAFFLETPRWSDVKPSNIVHAAFGSDRTLIHVDHELNPESGPDVRPIRLSPQRYRHLAAIIRASFALRADGSAVAIRGYGPADAFYEARGRYDAIRTCNEWVGATLRAAGVRVGRWTPFSQTVMWWF</sequence>
<comment type="caution">
    <text evidence="1">The sequence shown here is derived from an EMBL/GenBank/DDBJ whole genome shotgun (WGS) entry which is preliminary data.</text>
</comment>
<proteinExistence type="predicted"/>
<dbReference type="Pfam" id="PF09601">
    <property type="entry name" value="DUF2459"/>
    <property type="match status" value="1"/>
</dbReference>
<dbReference type="AlphaFoldDB" id="A0A2W5A9R5"/>
<dbReference type="Proteomes" id="UP000249066">
    <property type="component" value="Unassembled WGS sequence"/>
</dbReference>
<protein>
    <submittedName>
        <fullName evidence="1">TIGR02117 family protein</fullName>
    </submittedName>
</protein>
<dbReference type="EMBL" id="QFNN01000041">
    <property type="protein sequence ID" value="PZO89937.1"/>
    <property type="molecule type" value="Genomic_DNA"/>
</dbReference>
<gene>
    <name evidence="1" type="ORF">DI623_08510</name>
</gene>
<dbReference type="InterPro" id="IPR011727">
    <property type="entry name" value="CHP02117"/>
</dbReference>
<organism evidence="1 2">
    <name type="scientific">Sphingomonas sanxanigenens</name>
    <dbReference type="NCBI Taxonomy" id="397260"/>
    <lineage>
        <taxon>Bacteria</taxon>
        <taxon>Pseudomonadati</taxon>
        <taxon>Pseudomonadota</taxon>
        <taxon>Alphaproteobacteria</taxon>
        <taxon>Sphingomonadales</taxon>
        <taxon>Sphingomonadaceae</taxon>
        <taxon>Sphingomonas</taxon>
    </lineage>
</organism>
<name>A0A2W5A9R5_9SPHN</name>
<reference evidence="1 2" key="1">
    <citation type="submission" date="2017-08" db="EMBL/GenBank/DDBJ databases">
        <title>Infants hospitalized years apart are colonized by the same room-sourced microbial strains.</title>
        <authorList>
            <person name="Brooks B."/>
            <person name="Olm M.R."/>
            <person name="Firek B.A."/>
            <person name="Baker R."/>
            <person name="Thomas B.C."/>
            <person name="Morowitz M.J."/>
            <person name="Banfield J.F."/>
        </authorList>
    </citation>
    <scope>NUCLEOTIDE SEQUENCE [LARGE SCALE GENOMIC DNA]</scope>
    <source>
        <strain evidence="1">S2_018_000_R2_101</strain>
    </source>
</reference>
<dbReference type="NCBIfam" id="TIGR02117">
    <property type="entry name" value="chp_urease_rgn"/>
    <property type="match status" value="1"/>
</dbReference>